<proteinExistence type="inferred from homology"/>
<evidence type="ECO:0000256" key="7">
    <source>
        <dbReference type="ARBA" id="ARBA00022839"/>
    </source>
</evidence>
<dbReference type="InterPro" id="IPR011335">
    <property type="entry name" value="Restrct_endonuc-II-like"/>
</dbReference>
<keyword evidence="11" id="KW-0413">Isomerase</keyword>
<comment type="similarity">
    <text evidence="1">Belongs to the helicase family. UvrD subfamily.</text>
</comment>
<evidence type="ECO:0000313" key="17">
    <source>
        <dbReference type="EMBL" id="CAB4610986.1"/>
    </source>
</evidence>
<dbReference type="GO" id="GO:0005829">
    <property type="term" value="C:cytosol"/>
    <property type="evidence" value="ECO:0007669"/>
    <property type="project" value="TreeGrafter"/>
</dbReference>
<dbReference type="GO" id="GO:0004527">
    <property type="term" value="F:exonuclease activity"/>
    <property type="evidence" value="ECO:0007669"/>
    <property type="project" value="UniProtKB-KW"/>
</dbReference>
<dbReference type="InterPro" id="IPR038726">
    <property type="entry name" value="PDDEXK_AddAB-type"/>
</dbReference>
<dbReference type="PROSITE" id="PS51198">
    <property type="entry name" value="UVRD_HELICASE_ATP_BIND"/>
    <property type="match status" value="1"/>
</dbReference>
<dbReference type="GO" id="GO:0000725">
    <property type="term" value="P:recombinational repair"/>
    <property type="evidence" value="ECO:0007669"/>
    <property type="project" value="TreeGrafter"/>
</dbReference>
<dbReference type="Gene3D" id="1.10.10.160">
    <property type="match status" value="1"/>
</dbReference>
<name>A0A6J6HDD7_9ZZZZ</name>
<dbReference type="GO" id="GO:0003677">
    <property type="term" value="F:DNA binding"/>
    <property type="evidence" value="ECO:0007669"/>
    <property type="project" value="UniProtKB-KW"/>
</dbReference>
<evidence type="ECO:0000256" key="10">
    <source>
        <dbReference type="ARBA" id="ARBA00023204"/>
    </source>
</evidence>
<gene>
    <name evidence="17" type="ORF">UFOPK1854_00578</name>
</gene>
<evidence type="ECO:0000256" key="5">
    <source>
        <dbReference type="ARBA" id="ARBA00022801"/>
    </source>
</evidence>
<dbReference type="PANTHER" id="PTHR11070">
    <property type="entry name" value="UVRD / RECB / PCRA DNA HELICASE FAMILY MEMBER"/>
    <property type="match status" value="1"/>
</dbReference>
<keyword evidence="9" id="KW-0238">DNA-binding</keyword>
<keyword evidence="7" id="KW-0269">Exonuclease</keyword>
<dbReference type="GO" id="GO:0005524">
    <property type="term" value="F:ATP binding"/>
    <property type="evidence" value="ECO:0007669"/>
    <property type="project" value="UniProtKB-KW"/>
</dbReference>
<comment type="catalytic activity">
    <reaction evidence="12">
        <text>Couples ATP hydrolysis with the unwinding of duplex DNA by translocating in the 3'-5' direction.</text>
        <dbReference type="EC" id="5.6.2.4"/>
    </reaction>
</comment>
<reference evidence="17" key="1">
    <citation type="submission" date="2020-05" db="EMBL/GenBank/DDBJ databases">
        <authorList>
            <person name="Chiriac C."/>
            <person name="Salcher M."/>
            <person name="Ghai R."/>
            <person name="Kavagutti S V."/>
        </authorList>
    </citation>
    <scope>NUCLEOTIDE SEQUENCE</scope>
</reference>
<accession>A0A6J6HDD7</accession>
<dbReference type="SUPFAM" id="SSF52980">
    <property type="entry name" value="Restriction endonuclease-like"/>
    <property type="match status" value="1"/>
</dbReference>
<evidence type="ECO:0000259" key="16">
    <source>
        <dbReference type="PROSITE" id="PS51217"/>
    </source>
</evidence>
<keyword evidence="5" id="KW-0378">Hydrolase</keyword>
<evidence type="ECO:0000256" key="6">
    <source>
        <dbReference type="ARBA" id="ARBA00022806"/>
    </source>
</evidence>
<feature type="domain" description="UvrD-like helicase C-terminal" evidence="16">
    <location>
        <begin position="366"/>
        <end position="689"/>
    </location>
</feature>
<dbReference type="PROSITE" id="PS51217">
    <property type="entry name" value="UVRD_HELICASE_CTER"/>
    <property type="match status" value="1"/>
</dbReference>
<dbReference type="EMBL" id="CAEZUT010000050">
    <property type="protein sequence ID" value="CAB4610986.1"/>
    <property type="molecule type" value="Genomic_DNA"/>
</dbReference>
<sequence length="1126" mass="123680">MISSLEIAKRIKAVDPTFREPTKEQIPIIEAPLAPAVVIAGAGSGKTETMSQRVLYLVANSIITPDQLLGLTFTRKSAGELAKRVRKRLRQLKAAGLLPTQVDESDLTVSTYHSYAGRVLADHAIRIGIDAASDPIGEAAAWQIAYEEVQRFAGGDLQINGSPKSVVEEVMELSTQLAENNKTAADIEEFSYKLLDQLTQLTEKATIPVTEFISEIEQRLAILPIVDAFDNRRKENGLLTFNDHMSMAAQLVAESKLNHNDDIGVLERSKYKVVLLDEYQDTSFNQINFLSNLFGNNHPVTAVGDPNQAIYGWRSASSETLDTFSKSFNSDATRFSLLTTWRNDQAILGLANVMIDQIALDNANLAPIAGLTPSTTAPAKSAIAKLAARADAQNGEVICGIYETQMQEAQAIAEYFAKYWHDPARINLPEDKRSTFAVLVRARSQIDAIQSALRDKDIPTDVLGVGGLVHIPEVADVIALLRTLTMPDSGSALMRLLTGPHLCLGARDLMALGAFTRKFAKENDHSRGKQLEDALTNNQSQIATADEFASGSIIESLELLITLTPKELKHYTATPEFSEVALSRLRKFAIDLRQLRRSLSGSITDALIAAEHFLSLDTEVLVRSGWQTGRKDLDRFLDEAARFQKNGGSLIAFLQWLKIAEDAEGGLKPAEVDVRSDAVQILTIHSAKGAEWDYVAVPGLADRNFPNTGRKSDSWIKNAGSIPVSMRGDSLQLPSINFANFSTNKNLKDGLESFNDQWKARKEVEEMRLAYVAFTRAKHGLFCSTSHFRNGENAVAPSKLYLICAQHLPSIAGGVVLADTPIPEGRNPLKENPITGNWPDPTSKYQLIAERVKESAKFVASSKAFTLAELTALQKLGENAAAAAGDQFIETDSVGANQIDKSVVLSDLHAIINELKNKSDITNVFLPTRLSVSTLLYLKQDPNELALRLRRPMPNHTDKYARRGTQFHLWLENQFKHASLISMDEIFNNSANDDQAELDAPLQDLQQAWLQSDWARKQPIGVEVGFETVIAGTVVRGRIDAVYELAPGKFEVVDWKTGKVKSGDDLSVAALQLAMYRMAFAKLNNIDVANVSAAFHYVAQNETVRPADIMSEAALTEIISAIPQLQ</sequence>
<dbReference type="AlphaFoldDB" id="A0A6J6HDD7"/>
<evidence type="ECO:0000259" key="15">
    <source>
        <dbReference type="PROSITE" id="PS51198"/>
    </source>
</evidence>
<evidence type="ECO:0000256" key="1">
    <source>
        <dbReference type="ARBA" id="ARBA00009922"/>
    </source>
</evidence>
<keyword evidence="4" id="KW-0227">DNA damage</keyword>
<dbReference type="Gene3D" id="1.10.486.10">
    <property type="entry name" value="PCRA, domain 4"/>
    <property type="match status" value="1"/>
</dbReference>
<dbReference type="PANTHER" id="PTHR11070:SF55">
    <property type="entry name" value="DNA 3'-5' HELICASE"/>
    <property type="match status" value="1"/>
</dbReference>
<dbReference type="SUPFAM" id="SSF52540">
    <property type="entry name" value="P-loop containing nucleoside triphosphate hydrolases"/>
    <property type="match status" value="1"/>
</dbReference>
<evidence type="ECO:0000256" key="9">
    <source>
        <dbReference type="ARBA" id="ARBA00023125"/>
    </source>
</evidence>
<dbReference type="EC" id="5.6.2.4" evidence="13"/>
<evidence type="ECO:0000256" key="2">
    <source>
        <dbReference type="ARBA" id="ARBA00022722"/>
    </source>
</evidence>
<evidence type="ECO:0000256" key="11">
    <source>
        <dbReference type="ARBA" id="ARBA00023235"/>
    </source>
</evidence>
<keyword evidence="6" id="KW-0347">Helicase</keyword>
<organism evidence="17">
    <name type="scientific">freshwater metagenome</name>
    <dbReference type="NCBI Taxonomy" id="449393"/>
    <lineage>
        <taxon>unclassified sequences</taxon>
        <taxon>metagenomes</taxon>
        <taxon>ecological metagenomes</taxon>
    </lineage>
</organism>
<dbReference type="Pfam" id="PF13361">
    <property type="entry name" value="UvrD_C"/>
    <property type="match status" value="1"/>
</dbReference>
<dbReference type="GO" id="GO:0043138">
    <property type="term" value="F:3'-5' DNA helicase activity"/>
    <property type="evidence" value="ECO:0007669"/>
    <property type="project" value="UniProtKB-EC"/>
</dbReference>
<evidence type="ECO:0000256" key="3">
    <source>
        <dbReference type="ARBA" id="ARBA00022741"/>
    </source>
</evidence>
<keyword evidence="8" id="KW-0067">ATP-binding</keyword>
<dbReference type="CDD" id="cd17932">
    <property type="entry name" value="DEXQc_UvrD"/>
    <property type="match status" value="1"/>
</dbReference>
<evidence type="ECO:0000256" key="12">
    <source>
        <dbReference type="ARBA" id="ARBA00034617"/>
    </source>
</evidence>
<feature type="domain" description="UvrD-like helicase ATP-binding" evidence="15">
    <location>
        <begin position="19"/>
        <end position="344"/>
    </location>
</feature>
<dbReference type="InterPro" id="IPR014016">
    <property type="entry name" value="UvrD-like_ATP-bd"/>
</dbReference>
<dbReference type="Gene3D" id="3.40.50.300">
    <property type="entry name" value="P-loop containing nucleotide triphosphate hydrolases"/>
    <property type="match status" value="2"/>
</dbReference>
<evidence type="ECO:0000256" key="4">
    <source>
        <dbReference type="ARBA" id="ARBA00022763"/>
    </source>
</evidence>
<evidence type="ECO:0000256" key="14">
    <source>
        <dbReference type="ARBA" id="ARBA00048988"/>
    </source>
</evidence>
<dbReference type="InterPro" id="IPR000212">
    <property type="entry name" value="DNA_helicase_UvrD/REP"/>
</dbReference>
<keyword evidence="10" id="KW-0234">DNA repair</keyword>
<evidence type="ECO:0000256" key="13">
    <source>
        <dbReference type="ARBA" id="ARBA00034808"/>
    </source>
</evidence>
<dbReference type="InterPro" id="IPR027417">
    <property type="entry name" value="P-loop_NTPase"/>
</dbReference>
<dbReference type="InterPro" id="IPR011604">
    <property type="entry name" value="PDDEXK-like_dom_sf"/>
</dbReference>
<dbReference type="InterPro" id="IPR013986">
    <property type="entry name" value="DExx_box_DNA_helicase_dom_sf"/>
</dbReference>
<dbReference type="Gene3D" id="3.90.320.10">
    <property type="match status" value="1"/>
</dbReference>
<keyword evidence="2" id="KW-0540">Nuclease</keyword>
<dbReference type="Pfam" id="PF12705">
    <property type="entry name" value="PDDEXK_1"/>
    <property type="match status" value="1"/>
</dbReference>
<evidence type="ECO:0000256" key="8">
    <source>
        <dbReference type="ARBA" id="ARBA00022840"/>
    </source>
</evidence>
<dbReference type="Pfam" id="PF00580">
    <property type="entry name" value="UvrD-helicase"/>
    <property type="match status" value="1"/>
</dbReference>
<keyword evidence="3" id="KW-0547">Nucleotide-binding</keyword>
<dbReference type="GO" id="GO:0033202">
    <property type="term" value="C:DNA helicase complex"/>
    <property type="evidence" value="ECO:0007669"/>
    <property type="project" value="TreeGrafter"/>
</dbReference>
<protein>
    <recommendedName>
        <fullName evidence="13">DNA 3'-5' helicase</fullName>
        <ecNumber evidence="13">5.6.2.4</ecNumber>
    </recommendedName>
</protein>
<comment type="catalytic activity">
    <reaction evidence="14">
        <text>ATP + H2O = ADP + phosphate + H(+)</text>
        <dbReference type="Rhea" id="RHEA:13065"/>
        <dbReference type="ChEBI" id="CHEBI:15377"/>
        <dbReference type="ChEBI" id="CHEBI:15378"/>
        <dbReference type="ChEBI" id="CHEBI:30616"/>
        <dbReference type="ChEBI" id="CHEBI:43474"/>
        <dbReference type="ChEBI" id="CHEBI:456216"/>
        <dbReference type="EC" id="5.6.2.4"/>
    </reaction>
</comment>
<dbReference type="InterPro" id="IPR014017">
    <property type="entry name" value="DNA_helicase_UvrD-like_C"/>
</dbReference>